<name>A0A139BRI2_9PROT</name>
<sequence>MLEKILIANRGGQLPKGNAAAQPNRQMTESRKRHFTAETIHV</sequence>
<evidence type="ECO:0000256" key="1">
    <source>
        <dbReference type="SAM" id="MobiDB-lite"/>
    </source>
</evidence>
<proteinExistence type="predicted"/>
<evidence type="ECO:0000313" key="2">
    <source>
        <dbReference type="EMBL" id="KXS31305.1"/>
    </source>
</evidence>
<reference evidence="2 3" key="1">
    <citation type="submission" date="2016-02" db="EMBL/GenBank/DDBJ databases">
        <authorList>
            <person name="Wen L."/>
            <person name="He K."/>
            <person name="Yang H."/>
        </authorList>
    </citation>
    <scope>NUCLEOTIDE SEQUENCE [LARGE SCALE GENOMIC DNA]</scope>
    <source>
        <strain evidence="2">ShG14-8</strain>
    </source>
</reference>
<reference evidence="2 3" key="2">
    <citation type="submission" date="2016-03" db="EMBL/GenBank/DDBJ databases">
        <title>New uncultured bacterium of the family Gallionellaceae from acid mine drainage: description and reconstruction of genome based on metagenomic analysis of microbial community.</title>
        <authorList>
            <person name="Kadnikov V."/>
            <person name="Ivasenko D."/>
            <person name="Beletsky A."/>
            <person name="Mardanov A."/>
            <person name="Danilova E."/>
            <person name="Pimenov N."/>
            <person name="Karnachuk O."/>
            <person name="Ravin N."/>
        </authorList>
    </citation>
    <scope>NUCLEOTIDE SEQUENCE [LARGE SCALE GENOMIC DNA]</scope>
    <source>
        <strain evidence="2">ShG14-8</strain>
    </source>
</reference>
<evidence type="ECO:0000313" key="3">
    <source>
        <dbReference type="Proteomes" id="UP000070578"/>
    </source>
</evidence>
<protein>
    <submittedName>
        <fullName evidence="2">Uncharacterized protein</fullName>
    </submittedName>
</protein>
<dbReference type="AlphaFoldDB" id="A0A139BRI2"/>
<gene>
    <name evidence="2" type="ORF">AWT59_2565</name>
</gene>
<organism evidence="2 3">
    <name type="scientific">Candidatus Gallionella acididurans</name>
    <dbReference type="NCBI Taxonomy" id="1796491"/>
    <lineage>
        <taxon>Bacteria</taxon>
        <taxon>Pseudomonadati</taxon>
        <taxon>Pseudomonadota</taxon>
        <taxon>Betaproteobacteria</taxon>
        <taxon>Nitrosomonadales</taxon>
        <taxon>Gallionellaceae</taxon>
        <taxon>Gallionella</taxon>
    </lineage>
</organism>
<dbReference type="EMBL" id="LSLI01000083">
    <property type="protein sequence ID" value="KXS31305.1"/>
    <property type="molecule type" value="Genomic_DNA"/>
</dbReference>
<dbReference type="Proteomes" id="UP000070578">
    <property type="component" value="Unassembled WGS sequence"/>
</dbReference>
<accession>A0A139BRI2</accession>
<comment type="caution">
    <text evidence="2">The sequence shown here is derived from an EMBL/GenBank/DDBJ whole genome shotgun (WGS) entry which is preliminary data.</text>
</comment>
<feature type="region of interest" description="Disordered" evidence="1">
    <location>
        <begin position="13"/>
        <end position="42"/>
    </location>
</feature>